<organism evidence="10 11">
    <name type="scientific">Abrus precatorius</name>
    <name type="common">Indian licorice</name>
    <name type="synonym">Glycine abrus</name>
    <dbReference type="NCBI Taxonomy" id="3816"/>
    <lineage>
        <taxon>Eukaryota</taxon>
        <taxon>Viridiplantae</taxon>
        <taxon>Streptophyta</taxon>
        <taxon>Embryophyta</taxon>
        <taxon>Tracheophyta</taxon>
        <taxon>Spermatophyta</taxon>
        <taxon>Magnoliopsida</taxon>
        <taxon>eudicotyledons</taxon>
        <taxon>Gunneridae</taxon>
        <taxon>Pentapetalae</taxon>
        <taxon>rosids</taxon>
        <taxon>fabids</taxon>
        <taxon>Fabales</taxon>
        <taxon>Fabaceae</taxon>
        <taxon>Papilionoideae</taxon>
        <taxon>50 kb inversion clade</taxon>
        <taxon>NPAAA clade</taxon>
        <taxon>indigoferoid/millettioid clade</taxon>
        <taxon>Abreae</taxon>
        <taxon>Abrus</taxon>
    </lineage>
</organism>
<keyword evidence="10" id="KW-1185">Reference proteome</keyword>
<evidence type="ECO:0000256" key="1">
    <source>
        <dbReference type="ARBA" id="ARBA00004123"/>
    </source>
</evidence>
<evidence type="ECO:0000256" key="6">
    <source>
        <dbReference type="ARBA" id="ARBA00023242"/>
    </source>
</evidence>
<accession>A0A8B8K2E1</accession>
<keyword evidence="3" id="KW-0238">DNA-binding</keyword>
<dbReference type="GO" id="GO:0005634">
    <property type="term" value="C:nucleus"/>
    <property type="evidence" value="ECO:0007669"/>
    <property type="project" value="UniProtKB-SubCell"/>
</dbReference>
<gene>
    <name evidence="11" type="primary">LOC113851566</name>
</gene>
<comment type="subcellular location">
    <subcellularLocation>
        <location evidence="1">Nucleus</location>
    </subcellularLocation>
</comment>
<reference evidence="11" key="2">
    <citation type="submission" date="2025-08" db="UniProtKB">
        <authorList>
            <consortium name="RefSeq"/>
        </authorList>
    </citation>
    <scope>IDENTIFICATION</scope>
    <source>
        <tissue evidence="11">Young leaves</tissue>
    </source>
</reference>
<dbReference type="InterPro" id="IPR001471">
    <property type="entry name" value="AP2/ERF_dom"/>
</dbReference>
<dbReference type="InterPro" id="IPR045277">
    <property type="entry name" value="DRE1A-I"/>
</dbReference>
<dbReference type="PROSITE" id="PS51032">
    <property type="entry name" value="AP2_ERF"/>
    <property type="match status" value="1"/>
</dbReference>
<dbReference type="OrthoDB" id="1932364at2759"/>
<name>A0A8B8K2E1_ABRPR</name>
<protein>
    <submittedName>
        <fullName evidence="11">Ethylene-responsive transcription factor ERF027-like</fullName>
    </submittedName>
</protein>
<comment type="similarity">
    <text evidence="7">Belongs to the AP2/ERF transcription factor family. ERF subfamily.</text>
</comment>
<dbReference type="InterPro" id="IPR036955">
    <property type="entry name" value="AP2/ERF_dom_sf"/>
</dbReference>
<dbReference type="PANTHER" id="PTHR31839:SF85">
    <property type="entry name" value="AP2_ERF DOMAIN-CONTAINING PROTEIN"/>
    <property type="match status" value="1"/>
</dbReference>
<dbReference type="RefSeq" id="XP_027337885.1">
    <property type="nucleotide sequence ID" value="XM_027482084.1"/>
</dbReference>
<dbReference type="CDD" id="cd00018">
    <property type="entry name" value="AP2"/>
    <property type="match status" value="1"/>
</dbReference>
<keyword evidence="4" id="KW-0010">Activator</keyword>
<proteinExistence type="inferred from homology"/>
<evidence type="ECO:0000256" key="2">
    <source>
        <dbReference type="ARBA" id="ARBA00023015"/>
    </source>
</evidence>
<evidence type="ECO:0000313" key="10">
    <source>
        <dbReference type="Proteomes" id="UP000694853"/>
    </source>
</evidence>
<evidence type="ECO:0000259" key="9">
    <source>
        <dbReference type="PROSITE" id="PS51032"/>
    </source>
</evidence>
<evidence type="ECO:0000256" key="8">
    <source>
        <dbReference type="SAM" id="MobiDB-lite"/>
    </source>
</evidence>
<dbReference type="GO" id="GO:0003677">
    <property type="term" value="F:DNA binding"/>
    <property type="evidence" value="ECO:0007669"/>
    <property type="project" value="UniProtKB-KW"/>
</dbReference>
<keyword evidence="5" id="KW-0804">Transcription</keyword>
<dbReference type="GO" id="GO:0003700">
    <property type="term" value="F:DNA-binding transcription factor activity"/>
    <property type="evidence" value="ECO:0007669"/>
    <property type="project" value="InterPro"/>
</dbReference>
<feature type="domain" description="AP2/ERF" evidence="9">
    <location>
        <begin position="13"/>
        <end position="69"/>
    </location>
</feature>
<feature type="region of interest" description="Disordered" evidence="8">
    <location>
        <begin position="160"/>
        <end position="182"/>
    </location>
</feature>
<evidence type="ECO:0000256" key="7">
    <source>
        <dbReference type="ARBA" id="ARBA00024343"/>
    </source>
</evidence>
<dbReference type="AlphaFoldDB" id="A0A8B8K2E1"/>
<evidence type="ECO:0000256" key="5">
    <source>
        <dbReference type="ARBA" id="ARBA00023163"/>
    </source>
</evidence>
<keyword evidence="6" id="KW-0539">Nucleus</keyword>
<keyword evidence="2" id="KW-0805">Transcription regulation</keyword>
<evidence type="ECO:0000313" key="11">
    <source>
        <dbReference type="RefSeq" id="XP_027337885.1"/>
    </source>
</evidence>
<dbReference type="Pfam" id="PF00847">
    <property type="entry name" value="AP2"/>
    <property type="match status" value="1"/>
</dbReference>
<dbReference type="KEGG" id="aprc:113851566"/>
<dbReference type="SUPFAM" id="SSF54171">
    <property type="entry name" value="DNA-binding domain"/>
    <property type="match status" value="1"/>
</dbReference>
<evidence type="ECO:0000256" key="3">
    <source>
        <dbReference type="ARBA" id="ARBA00023125"/>
    </source>
</evidence>
<dbReference type="InterPro" id="IPR016177">
    <property type="entry name" value="DNA-bd_dom_sf"/>
</dbReference>
<dbReference type="PANTHER" id="PTHR31839">
    <property type="entry name" value="DEHYDRATION-RESPONSIVE ELEMENT-BINDING PROTEIN 1D"/>
    <property type="match status" value="1"/>
</dbReference>
<reference evidence="10" key="1">
    <citation type="journal article" date="2019" name="Toxins">
        <title>Detection of Abrin-Like and Prepropulchellin-Like Toxin Genes and Transcripts Using Whole Genome Sequencing and Full-Length Transcript Sequencing of Abrus precatorius.</title>
        <authorList>
            <person name="Hovde B.T."/>
            <person name="Daligault H.E."/>
            <person name="Hanschen E.R."/>
            <person name="Kunde Y.A."/>
            <person name="Johnson M.B."/>
            <person name="Starkenburg S.R."/>
            <person name="Johnson S.L."/>
        </authorList>
    </citation>
    <scope>NUCLEOTIDE SEQUENCE [LARGE SCALE GENOMIC DNA]</scope>
</reference>
<dbReference type="SMART" id="SM00380">
    <property type="entry name" value="AP2"/>
    <property type="match status" value="1"/>
</dbReference>
<evidence type="ECO:0000256" key="4">
    <source>
        <dbReference type="ARBA" id="ARBA00023159"/>
    </source>
</evidence>
<dbReference type="Proteomes" id="UP000694853">
    <property type="component" value="Unplaced"/>
</dbReference>
<dbReference type="Gene3D" id="3.30.730.10">
    <property type="entry name" value="AP2/ERF domain"/>
    <property type="match status" value="1"/>
</dbReference>
<dbReference type="GeneID" id="113851566"/>
<sequence>MASSSSNSKRHLVYHGIRCRGGKWVTEIREPRKTSRIWLGTFLTPEMAAAAYDVAALALKGEEAVPNFPESVSRYPIPASKSPADIRTAAIAAAELMKPEANHNYNASTTNNAVVQHDNSGCVDDNVGPLSETEFLDEEALFSMPSLLVDMAEGMLLSPPRMSPPPSQNSPECSAGETLWNF</sequence>